<evidence type="ECO:0000313" key="2">
    <source>
        <dbReference type="EMBL" id="OZM70694.1"/>
    </source>
</evidence>
<dbReference type="Proteomes" id="UP000242444">
    <property type="component" value="Unassembled WGS sequence"/>
</dbReference>
<dbReference type="EMBL" id="NKYE01000018">
    <property type="protein sequence ID" value="OZM70694.1"/>
    <property type="molecule type" value="Genomic_DNA"/>
</dbReference>
<keyword evidence="3" id="KW-1185">Reference proteome</keyword>
<name>A0A263CX19_9PSEU</name>
<evidence type="ECO:0000256" key="1">
    <source>
        <dbReference type="SAM" id="Phobius"/>
    </source>
</evidence>
<evidence type="ECO:0000313" key="3">
    <source>
        <dbReference type="Proteomes" id="UP000242444"/>
    </source>
</evidence>
<keyword evidence="1" id="KW-0812">Transmembrane</keyword>
<comment type="caution">
    <text evidence="2">The sequence shown here is derived from an EMBL/GenBank/DDBJ whole genome shotgun (WGS) entry which is preliminary data.</text>
</comment>
<proteinExistence type="predicted"/>
<gene>
    <name evidence="2" type="ORF">CFN78_23765</name>
</gene>
<dbReference type="AlphaFoldDB" id="A0A263CX19"/>
<feature type="transmembrane region" description="Helical" evidence="1">
    <location>
        <begin position="6"/>
        <end position="28"/>
    </location>
</feature>
<accession>A0A263CX19</accession>
<dbReference type="RefSeq" id="WP_094865106.1">
    <property type="nucleotide sequence ID" value="NZ_NKYE01000018.1"/>
</dbReference>
<protein>
    <submittedName>
        <fullName evidence="2">Uncharacterized protein</fullName>
    </submittedName>
</protein>
<reference evidence="2 3" key="1">
    <citation type="submission" date="2017-07" db="EMBL/GenBank/DDBJ databases">
        <title>Amycolatopsis antarcticus sp. nov., isolated from the surface of an Antarcticus brown macroalga.</title>
        <authorList>
            <person name="Wang J."/>
            <person name="Leiva S."/>
            <person name="Huang J."/>
            <person name="Huang Y."/>
        </authorList>
    </citation>
    <scope>NUCLEOTIDE SEQUENCE [LARGE SCALE GENOMIC DNA]</scope>
    <source>
        <strain evidence="2 3">AU-G6</strain>
    </source>
</reference>
<keyword evidence="1" id="KW-0472">Membrane</keyword>
<keyword evidence="1" id="KW-1133">Transmembrane helix</keyword>
<sequence>MIPTELVLTLLVVISPPAWFLRCVVAVARGARAWWKRWRYSAPVVIELHVCSMNLPSTGHRTHRCDTTEGEPE</sequence>
<dbReference type="InParanoid" id="A0A263CX19"/>
<organism evidence="2 3">
    <name type="scientific">Amycolatopsis antarctica</name>
    <dbReference type="NCBI Taxonomy" id="1854586"/>
    <lineage>
        <taxon>Bacteria</taxon>
        <taxon>Bacillati</taxon>
        <taxon>Actinomycetota</taxon>
        <taxon>Actinomycetes</taxon>
        <taxon>Pseudonocardiales</taxon>
        <taxon>Pseudonocardiaceae</taxon>
        <taxon>Amycolatopsis</taxon>
    </lineage>
</organism>